<keyword evidence="4" id="KW-0689">Ribosomal protein</keyword>
<evidence type="ECO:0000256" key="1">
    <source>
        <dbReference type="ARBA" id="ARBA00004173"/>
    </source>
</evidence>
<feature type="compositionally biased region" description="Basic residues" evidence="8">
    <location>
        <begin position="9"/>
        <end position="20"/>
    </location>
</feature>
<dbReference type="OrthoDB" id="2014905at2759"/>
<evidence type="ECO:0000256" key="6">
    <source>
        <dbReference type="ARBA" id="ARBA00023274"/>
    </source>
</evidence>
<dbReference type="GO" id="GO:0005762">
    <property type="term" value="C:mitochondrial large ribosomal subunit"/>
    <property type="evidence" value="ECO:0007669"/>
    <property type="project" value="TreeGrafter"/>
</dbReference>
<keyword evidence="3" id="KW-0809">Transit peptide</keyword>
<keyword evidence="10" id="KW-1185">Reference proteome</keyword>
<comment type="similarity">
    <text evidence="2">Belongs to the bacterial ribosomal protein bL32 family.</text>
</comment>
<evidence type="ECO:0000313" key="10">
    <source>
        <dbReference type="Proteomes" id="UP000886523"/>
    </source>
</evidence>
<feature type="region of interest" description="Disordered" evidence="8">
    <location>
        <begin position="63"/>
        <end position="133"/>
    </location>
</feature>
<accession>A0A9P6AWE3</accession>
<sequence>FPSIVLAVPKKKVSHSRKGMRSANKGLKDKTNIVACPACGQPKLAHHLCQSCYSQMSRGKNDLGYEEVQDVEKPPREGPVRGSGGTEKSEQSGQDTAESPEPQDRPKSMPTWERREKGLFSGVLSPLTKWFRK</sequence>
<evidence type="ECO:0000256" key="4">
    <source>
        <dbReference type="ARBA" id="ARBA00022980"/>
    </source>
</evidence>
<keyword evidence="6" id="KW-0687">Ribonucleoprotein</keyword>
<dbReference type="PANTHER" id="PTHR21026:SF2">
    <property type="entry name" value="LARGE RIBOSOMAL SUBUNIT PROTEIN BL32M"/>
    <property type="match status" value="1"/>
</dbReference>
<dbReference type="EMBL" id="MU128984">
    <property type="protein sequence ID" value="KAF9512610.1"/>
    <property type="molecule type" value="Genomic_DNA"/>
</dbReference>
<dbReference type="HAMAP" id="MF_00340">
    <property type="entry name" value="Ribosomal_bL32"/>
    <property type="match status" value="1"/>
</dbReference>
<dbReference type="InterPro" id="IPR011332">
    <property type="entry name" value="Ribosomal_zn-bd"/>
</dbReference>
<feature type="compositionally biased region" description="Basic and acidic residues" evidence="8">
    <location>
        <begin position="102"/>
        <end position="118"/>
    </location>
</feature>
<evidence type="ECO:0000313" key="9">
    <source>
        <dbReference type="EMBL" id="KAF9512610.1"/>
    </source>
</evidence>
<organism evidence="9 10">
    <name type="scientific">Hydnum rufescens UP504</name>
    <dbReference type="NCBI Taxonomy" id="1448309"/>
    <lineage>
        <taxon>Eukaryota</taxon>
        <taxon>Fungi</taxon>
        <taxon>Dikarya</taxon>
        <taxon>Basidiomycota</taxon>
        <taxon>Agaricomycotina</taxon>
        <taxon>Agaricomycetes</taxon>
        <taxon>Cantharellales</taxon>
        <taxon>Hydnaceae</taxon>
        <taxon>Hydnum</taxon>
    </lineage>
</organism>
<proteinExistence type="inferred from homology"/>
<dbReference type="GO" id="GO:0003735">
    <property type="term" value="F:structural constituent of ribosome"/>
    <property type="evidence" value="ECO:0007669"/>
    <property type="project" value="InterPro"/>
</dbReference>
<gene>
    <name evidence="9" type="ORF">BS47DRAFT_1297519</name>
</gene>
<dbReference type="Pfam" id="PF01783">
    <property type="entry name" value="Ribosomal_L32p"/>
    <property type="match status" value="1"/>
</dbReference>
<feature type="non-terminal residue" evidence="9">
    <location>
        <position position="1"/>
    </location>
</feature>
<feature type="compositionally biased region" description="Basic and acidic residues" evidence="8">
    <location>
        <begin position="70"/>
        <end position="79"/>
    </location>
</feature>
<dbReference type="AlphaFoldDB" id="A0A9P6AWE3"/>
<evidence type="ECO:0000256" key="3">
    <source>
        <dbReference type="ARBA" id="ARBA00022946"/>
    </source>
</evidence>
<name>A0A9P6AWE3_9AGAM</name>
<protein>
    <recommendedName>
        <fullName evidence="7">Large ribosomal subunit protein bL32m</fullName>
    </recommendedName>
</protein>
<dbReference type="SUPFAM" id="SSF57829">
    <property type="entry name" value="Zn-binding ribosomal proteins"/>
    <property type="match status" value="1"/>
</dbReference>
<evidence type="ECO:0000256" key="2">
    <source>
        <dbReference type="ARBA" id="ARBA00008560"/>
    </source>
</evidence>
<comment type="caution">
    <text evidence="9">The sequence shown here is derived from an EMBL/GenBank/DDBJ whole genome shotgun (WGS) entry which is preliminary data.</text>
</comment>
<evidence type="ECO:0000256" key="5">
    <source>
        <dbReference type="ARBA" id="ARBA00023128"/>
    </source>
</evidence>
<evidence type="ECO:0000256" key="7">
    <source>
        <dbReference type="ARBA" id="ARBA00039935"/>
    </source>
</evidence>
<dbReference type="NCBIfam" id="TIGR01031">
    <property type="entry name" value="rpmF_bact"/>
    <property type="match status" value="1"/>
</dbReference>
<evidence type="ECO:0000256" key="8">
    <source>
        <dbReference type="SAM" id="MobiDB-lite"/>
    </source>
</evidence>
<dbReference type="PANTHER" id="PTHR21026">
    <property type="entry name" value="39S RIBOSOMAL PROTEIN L32, MITOCHONDRIAL"/>
    <property type="match status" value="1"/>
</dbReference>
<keyword evidence="5" id="KW-0496">Mitochondrion</keyword>
<dbReference type="InterPro" id="IPR051991">
    <property type="entry name" value="Mitoribosomal_protein_bL32"/>
</dbReference>
<dbReference type="GO" id="GO:0006412">
    <property type="term" value="P:translation"/>
    <property type="evidence" value="ECO:0007669"/>
    <property type="project" value="InterPro"/>
</dbReference>
<comment type="subcellular location">
    <subcellularLocation>
        <location evidence="1">Mitochondrion</location>
    </subcellularLocation>
</comment>
<feature type="region of interest" description="Disordered" evidence="8">
    <location>
        <begin position="7"/>
        <end position="27"/>
    </location>
</feature>
<dbReference type="Proteomes" id="UP000886523">
    <property type="component" value="Unassembled WGS sequence"/>
</dbReference>
<reference evidence="9" key="1">
    <citation type="journal article" date="2020" name="Nat. Commun.">
        <title>Large-scale genome sequencing of mycorrhizal fungi provides insights into the early evolution of symbiotic traits.</title>
        <authorList>
            <person name="Miyauchi S."/>
            <person name="Kiss E."/>
            <person name="Kuo A."/>
            <person name="Drula E."/>
            <person name="Kohler A."/>
            <person name="Sanchez-Garcia M."/>
            <person name="Morin E."/>
            <person name="Andreopoulos B."/>
            <person name="Barry K.W."/>
            <person name="Bonito G."/>
            <person name="Buee M."/>
            <person name="Carver A."/>
            <person name="Chen C."/>
            <person name="Cichocki N."/>
            <person name="Clum A."/>
            <person name="Culley D."/>
            <person name="Crous P.W."/>
            <person name="Fauchery L."/>
            <person name="Girlanda M."/>
            <person name="Hayes R.D."/>
            <person name="Keri Z."/>
            <person name="LaButti K."/>
            <person name="Lipzen A."/>
            <person name="Lombard V."/>
            <person name="Magnuson J."/>
            <person name="Maillard F."/>
            <person name="Murat C."/>
            <person name="Nolan M."/>
            <person name="Ohm R.A."/>
            <person name="Pangilinan J."/>
            <person name="Pereira M.F."/>
            <person name="Perotto S."/>
            <person name="Peter M."/>
            <person name="Pfister S."/>
            <person name="Riley R."/>
            <person name="Sitrit Y."/>
            <person name="Stielow J.B."/>
            <person name="Szollosi G."/>
            <person name="Zifcakova L."/>
            <person name="Stursova M."/>
            <person name="Spatafora J.W."/>
            <person name="Tedersoo L."/>
            <person name="Vaario L.M."/>
            <person name="Yamada A."/>
            <person name="Yan M."/>
            <person name="Wang P."/>
            <person name="Xu J."/>
            <person name="Bruns T."/>
            <person name="Baldrian P."/>
            <person name="Vilgalys R."/>
            <person name="Dunand C."/>
            <person name="Henrissat B."/>
            <person name="Grigoriev I.V."/>
            <person name="Hibbett D."/>
            <person name="Nagy L.G."/>
            <person name="Martin F.M."/>
        </authorList>
    </citation>
    <scope>NUCLEOTIDE SEQUENCE</scope>
    <source>
        <strain evidence="9">UP504</strain>
    </source>
</reference>
<dbReference type="InterPro" id="IPR002677">
    <property type="entry name" value="Ribosomal_bL32"/>
</dbReference>